<keyword evidence="2" id="KW-1185">Reference proteome</keyword>
<protein>
    <submittedName>
        <fullName evidence="1">Uncharacterized protein</fullName>
    </submittedName>
</protein>
<reference evidence="1" key="2">
    <citation type="submission" date="2025-09" db="UniProtKB">
        <authorList>
            <consortium name="Ensembl"/>
        </authorList>
    </citation>
    <scope>IDENTIFICATION</scope>
</reference>
<name>A0A8D2Q702_VARKO</name>
<proteinExistence type="predicted"/>
<evidence type="ECO:0000313" key="1">
    <source>
        <dbReference type="Ensembl" id="ENSVKKP00000023475.1"/>
    </source>
</evidence>
<reference evidence="1" key="1">
    <citation type="submission" date="2025-08" db="UniProtKB">
        <authorList>
            <consortium name="Ensembl"/>
        </authorList>
    </citation>
    <scope>IDENTIFICATION</scope>
</reference>
<dbReference type="AlphaFoldDB" id="A0A8D2Q702"/>
<dbReference type="Ensembl" id="ENSVKKT00000024057.1">
    <property type="protein sequence ID" value="ENSVKKP00000023475.1"/>
    <property type="gene ID" value="ENSVKKG00000015545.1"/>
</dbReference>
<evidence type="ECO:0000313" key="2">
    <source>
        <dbReference type="Proteomes" id="UP000694545"/>
    </source>
</evidence>
<sequence>MACALVPFCSFQDLDAARDFLCSQLRQGLMGAELQDIYRASSYGRLLWCVHNCEGGHCTGNVGLFTVPVTKISSLYFTCAVSFAIAYHTSRLYFHTIIGGMETTGCWVWWCY</sequence>
<dbReference type="Proteomes" id="UP000694545">
    <property type="component" value="Unplaced"/>
</dbReference>
<organism evidence="1 2">
    <name type="scientific">Varanus komodoensis</name>
    <name type="common">Komodo dragon</name>
    <dbReference type="NCBI Taxonomy" id="61221"/>
    <lineage>
        <taxon>Eukaryota</taxon>
        <taxon>Metazoa</taxon>
        <taxon>Chordata</taxon>
        <taxon>Craniata</taxon>
        <taxon>Vertebrata</taxon>
        <taxon>Euteleostomi</taxon>
        <taxon>Lepidosauria</taxon>
        <taxon>Squamata</taxon>
        <taxon>Bifurcata</taxon>
        <taxon>Unidentata</taxon>
        <taxon>Episquamata</taxon>
        <taxon>Toxicofera</taxon>
        <taxon>Anguimorpha</taxon>
        <taxon>Paleoanguimorpha</taxon>
        <taxon>Varanoidea</taxon>
        <taxon>Varanidae</taxon>
        <taxon>Varanus</taxon>
    </lineage>
</organism>
<accession>A0A8D2Q702</accession>